<feature type="active site" evidence="4">
    <location>
        <position position="54"/>
    </location>
</feature>
<evidence type="ECO:0000259" key="6">
    <source>
        <dbReference type="Pfam" id="PF01625"/>
    </source>
</evidence>
<dbReference type="Proteomes" id="UP000035579">
    <property type="component" value="Chromosome"/>
</dbReference>
<dbReference type="NCBIfam" id="TIGR00401">
    <property type="entry name" value="msrA"/>
    <property type="match status" value="1"/>
</dbReference>
<feature type="domain" description="Peptide methionine sulphoxide reductase MsrA" evidence="6">
    <location>
        <begin position="47"/>
        <end position="200"/>
    </location>
</feature>
<dbReference type="InterPro" id="IPR036509">
    <property type="entry name" value="Met_Sox_Rdtase_MsrA_sf"/>
</dbReference>
<evidence type="ECO:0000256" key="2">
    <source>
        <dbReference type="ARBA" id="ARBA00047806"/>
    </source>
</evidence>
<comment type="catalytic activity">
    <reaction evidence="3 4">
        <text>[thioredoxin]-disulfide + L-methionine + H2O = L-methionine (S)-S-oxide + [thioredoxin]-dithiol</text>
        <dbReference type="Rhea" id="RHEA:19993"/>
        <dbReference type="Rhea" id="RHEA-COMP:10698"/>
        <dbReference type="Rhea" id="RHEA-COMP:10700"/>
        <dbReference type="ChEBI" id="CHEBI:15377"/>
        <dbReference type="ChEBI" id="CHEBI:29950"/>
        <dbReference type="ChEBI" id="CHEBI:50058"/>
        <dbReference type="ChEBI" id="CHEBI:57844"/>
        <dbReference type="ChEBI" id="CHEBI:58772"/>
        <dbReference type="EC" id="1.8.4.11"/>
    </reaction>
</comment>
<evidence type="ECO:0000256" key="4">
    <source>
        <dbReference type="HAMAP-Rule" id="MF_01401"/>
    </source>
</evidence>
<dbReference type="RefSeq" id="WP_276326932.1">
    <property type="nucleotide sequence ID" value="NZ_CP011509.1"/>
</dbReference>
<dbReference type="EMBL" id="CP011509">
    <property type="protein sequence ID" value="AKJ03806.1"/>
    <property type="molecule type" value="Genomic_DNA"/>
</dbReference>
<keyword evidence="1 4" id="KW-0560">Oxidoreductase</keyword>
<keyword evidence="5" id="KW-0732">Signal</keyword>
<comment type="similarity">
    <text evidence="4">Belongs to the MsrA Met sulfoxide reductase family.</text>
</comment>
<name>A0AAC8QAD6_9BACT</name>
<evidence type="ECO:0000256" key="1">
    <source>
        <dbReference type="ARBA" id="ARBA00023002"/>
    </source>
</evidence>
<dbReference type="Pfam" id="PF01625">
    <property type="entry name" value="PMSR"/>
    <property type="match status" value="1"/>
</dbReference>
<reference evidence="7 8" key="1">
    <citation type="submission" date="2015-05" db="EMBL/GenBank/DDBJ databases">
        <title>Genome assembly of Archangium gephyra DSM 2261.</title>
        <authorList>
            <person name="Sharma G."/>
            <person name="Subramanian S."/>
        </authorList>
    </citation>
    <scope>NUCLEOTIDE SEQUENCE [LARGE SCALE GENOMIC DNA]</scope>
    <source>
        <strain evidence="7 8">DSM 2261</strain>
    </source>
</reference>
<dbReference type="HAMAP" id="MF_01401">
    <property type="entry name" value="MsrA"/>
    <property type="match status" value="1"/>
</dbReference>
<comment type="function">
    <text evidence="4">Has an important function as a repair enzyme for proteins that have been inactivated by oxidation. Catalyzes the reversible oxidation-reduction of methionine sulfoxide in proteins to methionine.</text>
</comment>
<dbReference type="Gene3D" id="3.30.1060.10">
    <property type="entry name" value="Peptide methionine sulphoxide reductase MsrA"/>
    <property type="match status" value="1"/>
</dbReference>
<sequence length="205" mass="22747">MSSTRPVALRLLPMALALLVVSSAFTEAHGAPPAKAPNAVKEALTETAYLAGGCFWGMEDLLRKIPGVVETEVGYTGGTFSHPTYDDVHTGKTGHAEAVRVVFNPKVLTYETLLEKWFFRMHDPTTLNRQGNDVGTQYRSAIFYLSEEQRRVAEAVKVRVDKSGKWKRPVVTTITPAGDFTPAEASHQDYLVRNPNGYTCHYMRD</sequence>
<dbReference type="GO" id="GO:0008113">
    <property type="term" value="F:peptide-methionine (S)-S-oxide reductase activity"/>
    <property type="evidence" value="ECO:0007669"/>
    <property type="project" value="UniProtKB-UniRule"/>
</dbReference>
<accession>A0AAC8QAD6</accession>
<dbReference type="SUPFAM" id="SSF55068">
    <property type="entry name" value="Peptide methionine sulfoxide reductase"/>
    <property type="match status" value="1"/>
</dbReference>
<gene>
    <name evidence="4" type="primary">msrA</name>
    <name evidence="7" type="ORF">AA314_05432</name>
</gene>
<dbReference type="KEGG" id="age:AA314_05432"/>
<evidence type="ECO:0000256" key="5">
    <source>
        <dbReference type="SAM" id="SignalP"/>
    </source>
</evidence>
<dbReference type="PANTHER" id="PTHR43774">
    <property type="entry name" value="PEPTIDE METHIONINE SULFOXIDE REDUCTASE"/>
    <property type="match status" value="1"/>
</dbReference>
<evidence type="ECO:0000313" key="7">
    <source>
        <dbReference type="EMBL" id="AKJ03806.1"/>
    </source>
</evidence>
<proteinExistence type="inferred from homology"/>
<feature type="signal peptide" evidence="5">
    <location>
        <begin position="1"/>
        <end position="30"/>
    </location>
</feature>
<dbReference type="PANTHER" id="PTHR43774:SF1">
    <property type="entry name" value="PEPTIDE METHIONINE SULFOXIDE REDUCTASE MSRA 2"/>
    <property type="match status" value="1"/>
</dbReference>
<comment type="catalytic activity">
    <reaction evidence="2 4">
        <text>L-methionyl-[protein] + [thioredoxin]-disulfide + H2O = L-methionyl-(S)-S-oxide-[protein] + [thioredoxin]-dithiol</text>
        <dbReference type="Rhea" id="RHEA:14217"/>
        <dbReference type="Rhea" id="RHEA-COMP:10698"/>
        <dbReference type="Rhea" id="RHEA-COMP:10700"/>
        <dbReference type="Rhea" id="RHEA-COMP:12313"/>
        <dbReference type="Rhea" id="RHEA-COMP:12315"/>
        <dbReference type="ChEBI" id="CHEBI:15377"/>
        <dbReference type="ChEBI" id="CHEBI:16044"/>
        <dbReference type="ChEBI" id="CHEBI:29950"/>
        <dbReference type="ChEBI" id="CHEBI:44120"/>
        <dbReference type="ChEBI" id="CHEBI:50058"/>
        <dbReference type="EC" id="1.8.4.11"/>
    </reaction>
</comment>
<dbReference type="InterPro" id="IPR002569">
    <property type="entry name" value="Met_Sox_Rdtase_MsrA_dom"/>
</dbReference>
<dbReference type="AlphaFoldDB" id="A0AAC8QAD6"/>
<dbReference type="EC" id="1.8.4.11" evidence="4"/>
<evidence type="ECO:0000313" key="8">
    <source>
        <dbReference type="Proteomes" id="UP000035579"/>
    </source>
</evidence>
<feature type="chain" id="PRO_5042185445" description="Peptide methionine sulfoxide reductase MsrA" evidence="5">
    <location>
        <begin position="31"/>
        <end position="205"/>
    </location>
</feature>
<protein>
    <recommendedName>
        <fullName evidence="4">Peptide methionine sulfoxide reductase MsrA</fullName>
        <shortName evidence="4">Protein-methionine-S-oxide reductase</shortName>
        <ecNumber evidence="4">1.8.4.11</ecNumber>
    </recommendedName>
    <alternativeName>
        <fullName evidence="4">Peptide-methionine (S)-S-oxide reductase</fullName>
        <shortName evidence="4">Peptide Met(O) reductase</shortName>
    </alternativeName>
</protein>
<organism evidence="7 8">
    <name type="scientific">Archangium gephyra</name>
    <dbReference type="NCBI Taxonomy" id="48"/>
    <lineage>
        <taxon>Bacteria</taxon>
        <taxon>Pseudomonadati</taxon>
        <taxon>Myxococcota</taxon>
        <taxon>Myxococcia</taxon>
        <taxon>Myxococcales</taxon>
        <taxon>Cystobacterineae</taxon>
        <taxon>Archangiaceae</taxon>
        <taxon>Archangium</taxon>
    </lineage>
</organism>
<evidence type="ECO:0000256" key="3">
    <source>
        <dbReference type="ARBA" id="ARBA00048782"/>
    </source>
</evidence>